<dbReference type="AlphaFoldDB" id="A0A8S2XVQ3"/>
<gene>
    <name evidence="2" type="ORF">OVA965_LOCUS45149</name>
    <name evidence="3" type="ORF">TMI583_LOCUS48394</name>
</gene>
<accession>A0A8S2XVQ3</accession>
<feature type="non-terminal residue" evidence="3">
    <location>
        <position position="1"/>
    </location>
</feature>
<evidence type="ECO:0000313" key="2">
    <source>
        <dbReference type="EMBL" id="CAF1657902.1"/>
    </source>
</evidence>
<dbReference type="Proteomes" id="UP000682733">
    <property type="component" value="Unassembled WGS sequence"/>
</dbReference>
<reference evidence="3" key="1">
    <citation type="submission" date="2021-02" db="EMBL/GenBank/DDBJ databases">
        <authorList>
            <person name="Nowell W R."/>
        </authorList>
    </citation>
    <scope>NUCLEOTIDE SEQUENCE</scope>
</reference>
<organism evidence="3 4">
    <name type="scientific">Didymodactylos carnosus</name>
    <dbReference type="NCBI Taxonomy" id="1234261"/>
    <lineage>
        <taxon>Eukaryota</taxon>
        <taxon>Metazoa</taxon>
        <taxon>Spiralia</taxon>
        <taxon>Gnathifera</taxon>
        <taxon>Rotifera</taxon>
        <taxon>Eurotatoria</taxon>
        <taxon>Bdelloidea</taxon>
        <taxon>Philodinida</taxon>
        <taxon>Philodinidae</taxon>
        <taxon>Didymodactylos</taxon>
    </lineage>
</organism>
<proteinExistence type="predicted"/>
<feature type="compositionally biased region" description="Polar residues" evidence="1">
    <location>
        <begin position="18"/>
        <end position="27"/>
    </location>
</feature>
<name>A0A8S2XVQ3_9BILA</name>
<dbReference type="EMBL" id="CAJOBA010098632">
    <property type="protein sequence ID" value="CAF4512356.1"/>
    <property type="molecule type" value="Genomic_DNA"/>
</dbReference>
<dbReference type="Proteomes" id="UP000677228">
    <property type="component" value="Unassembled WGS sequence"/>
</dbReference>
<sequence>MSTTSPIVDKTEMDTTTKAEVSTTTMDESVDEKQLMDAQRILHKTRNFQLTLVDQLHWMENEMNERFSEFRNDLDFQHRLTKSITKKPLKSNRRLIEDRVFLPC</sequence>
<evidence type="ECO:0000256" key="1">
    <source>
        <dbReference type="SAM" id="MobiDB-lite"/>
    </source>
</evidence>
<evidence type="ECO:0000313" key="3">
    <source>
        <dbReference type="EMBL" id="CAF4512356.1"/>
    </source>
</evidence>
<comment type="caution">
    <text evidence="3">The sequence shown here is derived from an EMBL/GenBank/DDBJ whole genome shotgun (WGS) entry which is preliminary data.</text>
</comment>
<dbReference type="EMBL" id="CAJNOK010068833">
    <property type="protein sequence ID" value="CAF1657902.1"/>
    <property type="molecule type" value="Genomic_DNA"/>
</dbReference>
<feature type="region of interest" description="Disordered" evidence="1">
    <location>
        <begin position="1"/>
        <end position="30"/>
    </location>
</feature>
<evidence type="ECO:0000313" key="4">
    <source>
        <dbReference type="Proteomes" id="UP000682733"/>
    </source>
</evidence>
<protein>
    <submittedName>
        <fullName evidence="3">Uncharacterized protein</fullName>
    </submittedName>
</protein>